<dbReference type="PANTHER" id="PTHR46796">
    <property type="entry name" value="HTH-TYPE TRANSCRIPTIONAL ACTIVATOR RHAS-RELATED"/>
    <property type="match status" value="1"/>
</dbReference>
<gene>
    <name evidence="6" type="ORF">J4P68_05930</name>
</gene>
<dbReference type="PANTHER" id="PTHR46796:SF6">
    <property type="entry name" value="ARAC SUBFAMILY"/>
    <property type="match status" value="1"/>
</dbReference>
<dbReference type="SMART" id="SM00342">
    <property type="entry name" value="HTH_ARAC"/>
    <property type="match status" value="1"/>
</dbReference>
<feature type="region of interest" description="Disordered" evidence="4">
    <location>
        <begin position="319"/>
        <end position="356"/>
    </location>
</feature>
<dbReference type="InterPro" id="IPR050204">
    <property type="entry name" value="AraC_XylS_family_regulators"/>
</dbReference>
<evidence type="ECO:0000256" key="1">
    <source>
        <dbReference type="ARBA" id="ARBA00023015"/>
    </source>
</evidence>
<dbReference type="RefSeq" id="WP_207831145.1">
    <property type="nucleotide sequence ID" value="NZ_CP088282.1"/>
</dbReference>
<dbReference type="PROSITE" id="PS01124">
    <property type="entry name" value="HTH_ARAC_FAMILY_2"/>
    <property type="match status" value="1"/>
</dbReference>
<evidence type="ECO:0000256" key="4">
    <source>
        <dbReference type="SAM" id="MobiDB-lite"/>
    </source>
</evidence>
<dbReference type="InterPro" id="IPR009057">
    <property type="entry name" value="Homeodomain-like_sf"/>
</dbReference>
<comment type="caution">
    <text evidence="6">The sequence shown here is derived from an EMBL/GenBank/DDBJ whole genome shotgun (WGS) entry which is preliminary data.</text>
</comment>
<reference evidence="6" key="1">
    <citation type="journal article" date="2021" name="Int. J. Syst. Evol. Microbiol.">
        <title>Bradyrhizobium septentrionale sp. nov. (sv. septentrionale) and Bradyrhizobium quebecense sp. nov. (sv. septentrionale) associated with legumes native to Canada possess rearranged symbiosis genes and numerous insertion sequences.</title>
        <authorList>
            <person name="Bromfield E.S.P."/>
            <person name="Cloutier S."/>
        </authorList>
    </citation>
    <scope>NUCLEOTIDE SEQUENCE</scope>
    <source>
        <strain evidence="6">12S5</strain>
    </source>
</reference>
<name>A0ABS3MC44_9BRAD</name>
<keyword evidence="3" id="KW-0804">Transcription</keyword>
<evidence type="ECO:0000256" key="2">
    <source>
        <dbReference type="ARBA" id="ARBA00023125"/>
    </source>
</evidence>
<dbReference type="InterPro" id="IPR018060">
    <property type="entry name" value="HTH_AraC"/>
</dbReference>
<keyword evidence="2" id="KW-0238">DNA-binding</keyword>
<dbReference type="Pfam" id="PF12833">
    <property type="entry name" value="HTH_18"/>
    <property type="match status" value="1"/>
</dbReference>
<evidence type="ECO:0000313" key="6">
    <source>
        <dbReference type="EMBL" id="MBO1428968.1"/>
    </source>
</evidence>
<dbReference type="SUPFAM" id="SSF46689">
    <property type="entry name" value="Homeodomain-like"/>
    <property type="match status" value="1"/>
</dbReference>
<keyword evidence="1" id="KW-0805">Transcription regulation</keyword>
<feature type="domain" description="HTH araC/xylS-type" evidence="5">
    <location>
        <begin position="221"/>
        <end position="322"/>
    </location>
</feature>
<dbReference type="EMBL" id="JAGEPA010000001">
    <property type="protein sequence ID" value="MBO1428968.1"/>
    <property type="molecule type" value="Genomic_DNA"/>
</dbReference>
<dbReference type="Gene3D" id="1.10.10.60">
    <property type="entry name" value="Homeodomain-like"/>
    <property type="match status" value="1"/>
</dbReference>
<protein>
    <submittedName>
        <fullName evidence="6">AraC family transcriptional regulator</fullName>
    </submittedName>
</protein>
<evidence type="ECO:0000256" key="3">
    <source>
        <dbReference type="ARBA" id="ARBA00023163"/>
    </source>
</evidence>
<accession>A0ABS3MC44</accession>
<dbReference type="Proteomes" id="UP000692816">
    <property type="component" value="Unassembled WGS sequence"/>
</dbReference>
<organism evidence="6 7">
    <name type="scientific">Bradyrhizobium quebecense</name>
    <dbReference type="NCBI Taxonomy" id="2748629"/>
    <lineage>
        <taxon>Bacteria</taxon>
        <taxon>Pseudomonadati</taxon>
        <taxon>Pseudomonadota</taxon>
        <taxon>Alphaproteobacteria</taxon>
        <taxon>Hyphomicrobiales</taxon>
        <taxon>Nitrobacteraceae</taxon>
        <taxon>Bradyrhizobium</taxon>
    </lineage>
</organism>
<proteinExistence type="predicted"/>
<sequence>MMRISVTEGSVCQARLDRVDSIEALGNPIDKSQIEIVQLGRGRMCGEILRGQIDDVAFSKGAFSLPARATGVFSAEKMVFGAVLGCAGPSRSLGEAVVAGDLLVYPAGGEHDRVYEGSATFAGLACAPSVISTFFASEPELADPEFWAKRRHFRFSNPARPRTLERILDLLGRRLRDEKTFTQAGVEFWRRALLEAFVGRIAFEPRSGTERTIPSSVRIVKEAEQYLKENGDRAVHVSELCEKIKIRRRTLFRAFDDAVGRAPIDFLRAKRLSMAHLKLCEAEVGGASVAEIAGELGFLELGRFAQQYRNLFGECPSETLRRSSGSRGRRSAGKKGRPHRTIWHDSHNGRADPSLA</sequence>
<feature type="compositionally biased region" description="Basic residues" evidence="4">
    <location>
        <begin position="327"/>
        <end position="341"/>
    </location>
</feature>
<evidence type="ECO:0000313" key="7">
    <source>
        <dbReference type="Proteomes" id="UP000692816"/>
    </source>
</evidence>
<keyword evidence="7" id="KW-1185">Reference proteome</keyword>
<evidence type="ECO:0000259" key="5">
    <source>
        <dbReference type="PROSITE" id="PS01124"/>
    </source>
</evidence>